<dbReference type="InterPro" id="IPR029063">
    <property type="entry name" value="SAM-dependent_MTases_sf"/>
</dbReference>
<dbReference type="KEGG" id="psco:LY89DRAFT_775114"/>
<gene>
    <name evidence="1" type="ORF">LY89DRAFT_775114</name>
</gene>
<sequence>TSTTSIRSSIYENIEENGRTYHHFKQGKYNLPNDEVDHLSAPNTLLDLQHTLFYLTLHEKLYLAPIGVEPHNVRQVLDIATGTGIWAIEFSHLFPSAQIVGTDLSAIQPLYVPPNCRFEIDDAEDEWNFAEKFDYVHGRALLSCFKDPKHVISEAFKSLAPGGYLELQDAVFPFNYIGEPPVDSDLYRWNKLCVEGSTKIGRPWTNVLNYKRWLTEVGFEDVVEKSFYWPTNKWVKGKHNKQIAAFFQADMLNGIEGMSLKVIGQLGWTADEIRSFLVGVKNDLKDTSIPAYLSIKVVYGKKPQLTEA</sequence>
<dbReference type="OrthoDB" id="2013972at2759"/>
<keyword evidence="1" id="KW-0808">Transferase</keyword>
<proteinExistence type="predicted"/>
<dbReference type="Pfam" id="PF13489">
    <property type="entry name" value="Methyltransf_23"/>
    <property type="match status" value="1"/>
</dbReference>
<dbReference type="CDD" id="cd02440">
    <property type="entry name" value="AdoMet_MTases"/>
    <property type="match status" value="1"/>
</dbReference>
<dbReference type="GO" id="GO:0032259">
    <property type="term" value="P:methylation"/>
    <property type="evidence" value="ECO:0007669"/>
    <property type="project" value="UniProtKB-KW"/>
</dbReference>
<dbReference type="RefSeq" id="XP_018073258.1">
    <property type="nucleotide sequence ID" value="XM_018221984.1"/>
</dbReference>
<dbReference type="GeneID" id="28831710"/>
<dbReference type="GO" id="GO:0008168">
    <property type="term" value="F:methyltransferase activity"/>
    <property type="evidence" value="ECO:0007669"/>
    <property type="project" value="UniProtKB-KW"/>
</dbReference>
<dbReference type="Proteomes" id="UP000070700">
    <property type="component" value="Unassembled WGS sequence"/>
</dbReference>
<keyword evidence="2" id="KW-1185">Reference proteome</keyword>
<evidence type="ECO:0000313" key="2">
    <source>
        <dbReference type="Proteomes" id="UP000070700"/>
    </source>
</evidence>
<evidence type="ECO:0000313" key="1">
    <source>
        <dbReference type="EMBL" id="KUJ18903.1"/>
    </source>
</evidence>
<accession>A0A194XFF6</accession>
<dbReference type="PANTHER" id="PTHR43591:SF102">
    <property type="entry name" value="S-ADENOSYL-L-METHIONINE-DEPENDENT METHYLTRANSFERASE"/>
    <property type="match status" value="1"/>
</dbReference>
<dbReference type="InParanoid" id="A0A194XFF6"/>
<name>A0A194XFF6_MOLSC</name>
<protein>
    <submittedName>
        <fullName evidence="1">S-adenosyl-L-methionine-dependent methyltransferase</fullName>
    </submittedName>
</protein>
<reference evidence="1 2" key="1">
    <citation type="submission" date="2015-10" db="EMBL/GenBank/DDBJ databases">
        <title>Full genome of DAOMC 229536 Phialocephala scopiformis, a fungal endophyte of spruce producing the potent anti-insectan compound rugulosin.</title>
        <authorList>
            <consortium name="DOE Joint Genome Institute"/>
            <person name="Walker A.K."/>
            <person name="Frasz S.L."/>
            <person name="Seifert K.A."/>
            <person name="Miller J.D."/>
            <person name="Mondo S.J."/>
            <person name="Labutti K."/>
            <person name="Lipzen A."/>
            <person name="Dockter R."/>
            <person name="Kennedy M."/>
            <person name="Grigoriev I.V."/>
            <person name="Spatafora J.W."/>
        </authorList>
    </citation>
    <scope>NUCLEOTIDE SEQUENCE [LARGE SCALE GENOMIC DNA]</scope>
    <source>
        <strain evidence="1 2">CBS 120377</strain>
    </source>
</reference>
<keyword evidence="1" id="KW-0489">Methyltransferase</keyword>
<feature type="non-terminal residue" evidence="1">
    <location>
        <position position="1"/>
    </location>
</feature>
<dbReference type="SUPFAM" id="SSF53335">
    <property type="entry name" value="S-adenosyl-L-methionine-dependent methyltransferases"/>
    <property type="match status" value="1"/>
</dbReference>
<dbReference type="PANTHER" id="PTHR43591">
    <property type="entry name" value="METHYLTRANSFERASE"/>
    <property type="match status" value="1"/>
</dbReference>
<organism evidence="1 2">
    <name type="scientific">Mollisia scopiformis</name>
    <name type="common">Conifer needle endophyte fungus</name>
    <name type="synonym">Phialocephala scopiformis</name>
    <dbReference type="NCBI Taxonomy" id="149040"/>
    <lineage>
        <taxon>Eukaryota</taxon>
        <taxon>Fungi</taxon>
        <taxon>Dikarya</taxon>
        <taxon>Ascomycota</taxon>
        <taxon>Pezizomycotina</taxon>
        <taxon>Leotiomycetes</taxon>
        <taxon>Helotiales</taxon>
        <taxon>Mollisiaceae</taxon>
        <taxon>Mollisia</taxon>
    </lineage>
</organism>
<dbReference type="AlphaFoldDB" id="A0A194XFF6"/>
<dbReference type="Gene3D" id="3.40.50.150">
    <property type="entry name" value="Vaccinia Virus protein VP39"/>
    <property type="match status" value="1"/>
</dbReference>
<dbReference type="EMBL" id="KQ947412">
    <property type="protein sequence ID" value="KUJ18903.1"/>
    <property type="molecule type" value="Genomic_DNA"/>
</dbReference>